<protein>
    <submittedName>
        <fullName evidence="1">Uncharacterized protein</fullName>
    </submittedName>
</protein>
<sequence>MIVRLPGARKSMKLDQIKLQRVEFMPKQLEPGILYVSEKYRAVAHLCACGCGAKIRTPLGITEWAFTDNTAGPSLWPSVGNWQQACKSHYIIDGGEIIWCGTWTPEQIMAGRRAEQARRKAHYDAMYVKRGLFNRVWQWLKSLFGG</sequence>
<dbReference type="Pfam" id="PF20137">
    <property type="entry name" value="BubE"/>
    <property type="match status" value="1"/>
</dbReference>
<dbReference type="InterPro" id="IPR045384">
    <property type="entry name" value="DUF6527"/>
</dbReference>
<evidence type="ECO:0000313" key="1">
    <source>
        <dbReference type="EMBL" id="CAE29566.1"/>
    </source>
</evidence>
<dbReference type="eggNOG" id="ENOG5032SZZ">
    <property type="taxonomic scope" value="Bacteria"/>
</dbReference>
<dbReference type="AlphaFoldDB" id="Q6N2C5"/>
<reference evidence="1" key="1">
    <citation type="journal article" date="2004" name="Nat. Biotechnol.">
        <title>Complete genome sequence of the metabolically versatile photosynthetic bacterium Rhodopseudomonas palustris.</title>
        <authorList>
            <person name="Larimer F.W."/>
            <person name="Chain P."/>
            <person name="Hauser L."/>
            <person name="Lamerdin J."/>
            <person name="Malfatti S."/>
            <person name="Do L."/>
            <person name="Land M.L."/>
            <person name="Pelletier D.A."/>
            <person name="Beatty J.T."/>
            <person name="Lang A.S."/>
            <person name="Tabita F.R."/>
            <person name="Gibson J.L."/>
            <person name="Hanson T.E."/>
            <person name="Bobst C."/>
            <person name="Torres J.L."/>
            <person name="Peres C."/>
            <person name="Harrison F.H."/>
            <person name="Gibson J."/>
            <person name="Harwood C.S."/>
        </authorList>
    </citation>
    <scope>NUCLEOTIDE SEQUENCE [LARGE SCALE GENOMIC DNA]</scope>
    <source>
        <strain evidence="1">CGA009</strain>
    </source>
</reference>
<accession>Q6N2C5</accession>
<organism evidence="1">
    <name type="scientific">Rhodopseudomonas palustris (strain ATCC BAA-98 / CGA009)</name>
    <dbReference type="NCBI Taxonomy" id="258594"/>
    <lineage>
        <taxon>Bacteria</taxon>
        <taxon>Pseudomonadati</taxon>
        <taxon>Pseudomonadota</taxon>
        <taxon>Alphaproteobacteria</taxon>
        <taxon>Hyphomicrobiales</taxon>
        <taxon>Nitrobacteraceae</taxon>
        <taxon>Rhodopseudomonas</taxon>
    </lineage>
</organism>
<name>Q6N2C5_RHOPA</name>
<proteinExistence type="predicted"/>
<dbReference type="EMBL" id="BX572606">
    <property type="protein sequence ID" value="CAE29566.1"/>
    <property type="molecule type" value="Genomic_DNA"/>
</dbReference>
<gene>
    <name evidence="1" type="ordered locus">RPA4125</name>
</gene>
<dbReference type="HOGENOM" id="CLU_136720_1_0_5"/>
<dbReference type="STRING" id="258594.RPA4125"/>